<proteinExistence type="predicted"/>
<name>D1PH26_9BACT</name>
<dbReference type="InterPro" id="IPR026881">
    <property type="entry name" value="WYL_dom"/>
</dbReference>
<comment type="caution">
    <text evidence="3">The sequence shown here is derived from an EMBL/GenBank/DDBJ whole genome shotgun (WGS) entry which is preliminary data.</text>
</comment>
<evidence type="ECO:0000259" key="1">
    <source>
        <dbReference type="Pfam" id="PF13280"/>
    </source>
</evidence>
<dbReference type="PANTHER" id="PTHR34580:SF9">
    <property type="entry name" value="SLL5097 PROTEIN"/>
    <property type="match status" value="1"/>
</dbReference>
<feature type="domain" description="WYL" evidence="1">
    <location>
        <begin position="168"/>
        <end position="222"/>
    </location>
</feature>
<dbReference type="HOGENOM" id="CLU_773068_0_0_10"/>
<organism evidence="3 4">
    <name type="scientific">Segatella copri DSM 18205</name>
    <dbReference type="NCBI Taxonomy" id="537011"/>
    <lineage>
        <taxon>Bacteria</taxon>
        <taxon>Pseudomonadati</taxon>
        <taxon>Bacteroidota</taxon>
        <taxon>Bacteroidia</taxon>
        <taxon>Bacteroidales</taxon>
        <taxon>Prevotellaceae</taxon>
        <taxon>Segatella</taxon>
    </lineage>
</organism>
<accession>D1PH26</accession>
<dbReference type="STRING" id="537011.PREVCOP_06546"/>
<evidence type="ECO:0000313" key="3">
    <source>
        <dbReference type="EMBL" id="EFB33980.1"/>
    </source>
</evidence>
<dbReference type="InterPro" id="IPR051534">
    <property type="entry name" value="CBASS_pafABC_assoc_protein"/>
</dbReference>
<reference evidence="3" key="1">
    <citation type="submission" date="2009-11" db="EMBL/GenBank/DDBJ databases">
        <authorList>
            <person name="Weinstock G."/>
            <person name="Sodergren E."/>
            <person name="Clifton S."/>
            <person name="Fulton L."/>
            <person name="Fulton B."/>
            <person name="Courtney L."/>
            <person name="Fronick C."/>
            <person name="Harrison M."/>
            <person name="Strong C."/>
            <person name="Farmer C."/>
            <person name="Delahaunty K."/>
            <person name="Markovic C."/>
            <person name="Hall O."/>
            <person name="Minx P."/>
            <person name="Tomlinson C."/>
            <person name="Mitreva M."/>
            <person name="Nelson J."/>
            <person name="Hou S."/>
            <person name="Wollam A."/>
            <person name="Pepin K.H."/>
            <person name="Johnson M."/>
            <person name="Bhonagiri V."/>
            <person name="Nash W.E."/>
            <person name="Warren W."/>
            <person name="Chinwalla A."/>
            <person name="Mardis E.R."/>
            <person name="Wilson R.K."/>
        </authorList>
    </citation>
    <scope>NUCLEOTIDE SEQUENCE [LARGE SCALE GENOMIC DNA]</scope>
    <source>
        <strain evidence="3">DSM 18205</strain>
    </source>
</reference>
<dbReference type="Proteomes" id="UP000004477">
    <property type="component" value="Unassembled WGS sequence"/>
</dbReference>
<dbReference type="PaxDb" id="537011-PREVCOP_06546"/>
<dbReference type="Pfam" id="PF13280">
    <property type="entry name" value="WYL"/>
    <property type="match status" value="1"/>
</dbReference>
<gene>
    <name evidence="3" type="ORF">PREVCOP_06546</name>
</gene>
<evidence type="ECO:0000259" key="2">
    <source>
        <dbReference type="Pfam" id="PF25583"/>
    </source>
</evidence>
<dbReference type="RefSeq" id="WP_006849213.1">
    <property type="nucleotide sequence ID" value="NZ_CP085932.1"/>
</dbReference>
<evidence type="ECO:0000313" key="4">
    <source>
        <dbReference type="Proteomes" id="UP000004477"/>
    </source>
</evidence>
<dbReference type="InterPro" id="IPR057727">
    <property type="entry name" value="WCX_dom"/>
</dbReference>
<dbReference type="PROSITE" id="PS52050">
    <property type="entry name" value="WYL"/>
    <property type="match status" value="1"/>
</dbReference>
<feature type="domain" description="WCX" evidence="2">
    <location>
        <begin position="301"/>
        <end position="354"/>
    </location>
</feature>
<keyword evidence="4" id="KW-1185">Reference proteome</keyword>
<dbReference type="GeneID" id="69847820"/>
<dbReference type="Pfam" id="PF25583">
    <property type="entry name" value="WCX"/>
    <property type="match status" value="1"/>
</dbReference>
<dbReference type="AlphaFoldDB" id="D1PH26"/>
<dbReference type="OrthoDB" id="43316at2"/>
<dbReference type="EMBL" id="ACBX02000049">
    <property type="protein sequence ID" value="EFB33980.1"/>
    <property type="molecule type" value="Genomic_DNA"/>
</dbReference>
<sequence length="361" mass="42412">MQRMNLFDGESYKAEFAIVTYRWLMSRRWVTYADIMADRLGCSTEELPANLSNCEGYGELKKTVGIVKKAICEKVGNDCFEEEGNNRNKRFRYVGKDNDPLADMRNAKAINNLRQYWKFCQDSAGFFPKSWLEYFFKDCQDLLDMKAKRQKGEQVISASLDRILTNIEYLPSLYEAITNKTVLEIDYKPFDEEEVTLMFHPHYLKEYNGRWHLFGHTEGREPEYGYNIALDRIQSKPRERSRIEYVSAPKHFYDGFFEDIVGVSHMKDAEKEHIIIRARSLYIYKLMDTKPLHQSYTVVKPYALYEDGEYAEFSVDVEPNNEFYGRILQMGAGLEVISPESVRDEMAQRVRELATLYPKNE</sequence>
<protein>
    <submittedName>
        <fullName evidence="3">Uncharacterized protein</fullName>
    </submittedName>
</protein>
<dbReference type="PANTHER" id="PTHR34580">
    <property type="match status" value="1"/>
</dbReference>